<feature type="transmembrane region" description="Helical" evidence="6">
    <location>
        <begin position="154"/>
        <end position="186"/>
    </location>
</feature>
<proteinExistence type="inferred from homology"/>
<evidence type="ECO:0000256" key="3">
    <source>
        <dbReference type="ARBA" id="ARBA00022692"/>
    </source>
</evidence>
<dbReference type="Pfam" id="PF01925">
    <property type="entry name" value="TauE"/>
    <property type="match status" value="2"/>
</dbReference>
<feature type="transmembrane region" description="Helical" evidence="6">
    <location>
        <begin position="65"/>
        <end position="82"/>
    </location>
</feature>
<feature type="transmembrane region" description="Helical" evidence="6">
    <location>
        <begin position="20"/>
        <end position="53"/>
    </location>
</feature>
<comment type="similarity">
    <text evidence="2 6">Belongs to the 4-toluene sulfonate uptake permease (TSUP) (TC 2.A.102) family.</text>
</comment>
<dbReference type="EMBL" id="SODL02000002">
    <property type="protein sequence ID" value="MCP2367458.1"/>
    <property type="molecule type" value="Genomic_DNA"/>
</dbReference>
<feature type="transmembrane region" description="Helical" evidence="6">
    <location>
        <begin position="248"/>
        <end position="267"/>
    </location>
</feature>
<comment type="subcellular location">
    <subcellularLocation>
        <location evidence="6">Cell membrane</location>
        <topology evidence="6">Multi-pass membrane protein</topology>
    </subcellularLocation>
    <subcellularLocation>
        <location evidence="1">Membrane</location>
        <topology evidence="1">Multi-pass membrane protein</topology>
    </subcellularLocation>
</comment>
<sequence length="275" mass="27687">MTTPPASPEPEPEPEPPRAAAWRLLVVGAIGGLLSGMFGVGGGIVMVPLLILLAGMDQRRASATSLAAIVPTAVAGSITYFANGQVDLVAAAFVAVGGIVGGWIGARLLARLPLEWLRWLFIALLVAVAVRLAIAAPDRAAEPVPLEVGPALGLIALGLVVGIASGLFGVGGGLIMVPAFITLFGLGDLMARGTSLVAMIPTAVSGTLTNLRTGIVDLRAALIAGLAATLAAFPGVALAFLVPPEVGGWLFAALLVIAAVQLAIRAIRAQRAARA</sequence>
<dbReference type="PANTHER" id="PTHR43701:SF2">
    <property type="entry name" value="MEMBRANE TRANSPORTER PROTEIN YJNA-RELATED"/>
    <property type="match status" value="1"/>
</dbReference>
<name>A0A1H1L7I3_9MICO</name>
<dbReference type="Proteomes" id="UP000893823">
    <property type="component" value="Unassembled WGS sequence"/>
</dbReference>
<feature type="transmembrane region" description="Helical" evidence="6">
    <location>
        <begin position="220"/>
        <end position="242"/>
    </location>
</feature>
<reference evidence="8" key="2">
    <citation type="submission" date="2016-10" db="EMBL/GenBank/DDBJ databases">
        <authorList>
            <person name="de Groot N.N."/>
        </authorList>
    </citation>
    <scope>NUCLEOTIDE SEQUENCE [LARGE SCALE GENOMIC DNA]</scope>
    <source>
        <strain evidence="8">CPCC 202695</strain>
    </source>
</reference>
<evidence type="ECO:0000313" key="8">
    <source>
        <dbReference type="EMBL" id="SDR70433.1"/>
    </source>
</evidence>
<evidence type="ECO:0000256" key="5">
    <source>
        <dbReference type="ARBA" id="ARBA00023136"/>
    </source>
</evidence>
<dbReference type="EMBL" id="LT629755">
    <property type="protein sequence ID" value="SDR70433.1"/>
    <property type="molecule type" value="Genomic_DNA"/>
</dbReference>
<keyword evidence="6" id="KW-1003">Cell membrane</keyword>
<evidence type="ECO:0000256" key="2">
    <source>
        <dbReference type="ARBA" id="ARBA00009142"/>
    </source>
</evidence>
<dbReference type="PANTHER" id="PTHR43701">
    <property type="entry name" value="MEMBRANE TRANSPORTER PROTEIN MJ0441-RELATED"/>
    <property type="match status" value="1"/>
</dbReference>
<keyword evidence="10" id="KW-1185">Reference proteome</keyword>
<feature type="transmembrane region" description="Helical" evidence="6">
    <location>
        <begin position="116"/>
        <end position="134"/>
    </location>
</feature>
<dbReference type="AlphaFoldDB" id="A0A1H1L7I3"/>
<dbReference type="RefSeq" id="WP_229724479.1">
    <property type="nucleotide sequence ID" value="NZ_BMDN01000002.1"/>
</dbReference>
<evidence type="ECO:0000256" key="6">
    <source>
        <dbReference type="RuleBase" id="RU363041"/>
    </source>
</evidence>
<evidence type="ECO:0000256" key="1">
    <source>
        <dbReference type="ARBA" id="ARBA00004141"/>
    </source>
</evidence>
<organism evidence="8 9">
    <name type="scientific">Agromyces flavus</name>
    <dbReference type="NCBI Taxonomy" id="589382"/>
    <lineage>
        <taxon>Bacteria</taxon>
        <taxon>Bacillati</taxon>
        <taxon>Actinomycetota</taxon>
        <taxon>Actinomycetes</taxon>
        <taxon>Micrococcales</taxon>
        <taxon>Microbacteriaceae</taxon>
        <taxon>Agromyces</taxon>
    </lineage>
</organism>
<keyword evidence="4 6" id="KW-1133">Transmembrane helix</keyword>
<keyword evidence="3 6" id="KW-0812">Transmembrane</keyword>
<protein>
    <recommendedName>
        <fullName evidence="6">Probable membrane transporter protein</fullName>
    </recommendedName>
</protein>
<feature type="transmembrane region" description="Helical" evidence="6">
    <location>
        <begin position="88"/>
        <end position="109"/>
    </location>
</feature>
<reference evidence="9" key="1">
    <citation type="submission" date="2016-10" db="EMBL/GenBank/DDBJ databases">
        <authorList>
            <person name="Varghese N."/>
            <person name="Submissions S."/>
        </authorList>
    </citation>
    <scope>NUCLEOTIDE SEQUENCE [LARGE SCALE GENOMIC DNA]</scope>
    <source>
        <strain evidence="9">CPCC 202695</strain>
    </source>
</reference>
<evidence type="ECO:0000313" key="10">
    <source>
        <dbReference type="Proteomes" id="UP000893823"/>
    </source>
</evidence>
<dbReference type="GO" id="GO:0005886">
    <property type="term" value="C:plasma membrane"/>
    <property type="evidence" value="ECO:0007669"/>
    <property type="project" value="UniProtKB-SubCell"/>
</dbReference>
<dbReference type="InterPro" id="IPR051598">
    <property type="entry name" value="TSUP/Inactive_protease-like"/>
</dbReference>
<keyword evidence="5 6" id="KW-0472">Membrane</keyword>
<evidence type="ECO:0000313" key="9">
    <source>
        <dbReference type="Proteomes" id="UP000199482"/>
    </source>
</evidence>
<dbReference type="InterPro" id="IPR002781">
    <property type="entry name" value="TM_pro_TauE-like"/>
</dbReference>
<accession>A0A1H1L7I3</accession>
<dbReference type="Proteomes" id="UP000199482">
    <property type="component" value="Chromosome I"/>
</dbReference>
<reference evidence="7" key="3">
    <citation type="submission" date="2022-06" db="EMBL/GenBank/DDBJ databases">
        <title>Genomic Encyclopedia of Type Strains, Phase III (KMG-III): the genomes of soil and plant-associated and newly described type strains.</title>
        <authorList>
            <person name="Whitman W."/>
        </authorList>
    </citation>
    <scope>NUCLEOTIDE SEQUENCE</scope>
    <source>
        <strain evidence="7">CPCC 202695</strain>
    </source>
</reference>
<evidence type="ECO:0000313" key="7">
    <source>
        <dbReference type="EMBL" id="MCP2367458.1"/>
    </source>
</evidence>
<dbReference type="STRING" id="589382.SAMN04489721_0023"/>
<gene>
    <name evidence="7" type="ORF">BCL57_001612</name>
    <name evidence="8" type="ORF">SAMN04489721_0023</name>
</gene>
<evidence type="ECO:0000256" key="4">
    <source>
        <dbReference type="ARBA" id="ARBA00022989"/>
    </source>
</evidence>